<feature type="region of interest" description="Disordered" evidence="1">
    <location>
        <begin position="777"/>
        <end position="830"/>
    </location>
</feature>
<feature type="region of interest" description="Disordered" evidence="1">
    <location>
        <begin position="941"/>
        <end position="994"/>
    </location>
</feature>
<dbReference type="PANTHER" id="PTHR33096">
    <property type="entry name" value="CXC2 DOMAIN-CONTAINING PROTEIN"/>
    <property type="match status" value="1"/>
</dbReference>
<dbReference type="Pfam" id="PF18758">
    <property type="entry name" value="KDZ"/>
    <property type="match status" value="1"/>
</dbReference>
<evidence type="ECO:0000313" key="3">
    <source>
        <dbReference type="EMBL" id="KAJ7077653.1"/>
    </source>
</evidence>
<feature type="compositionally biased region" description="Acidic residues" evidence="1">
    <location>
        <begin position="948"/>
        <end position="977"/>
    </location>
</feature>
<dbReference type="PANTHER" id="PTHR33096:SF1">
    <property type="entry name" value="CXC1-LIKE CYSTEINE CLUSTER ASSOCIATED WITH KDZ TRANSPOSASES DOMAIN-CONTAINING PROTEIN"/>
    <property type="match status" value="1"/>
</dbReference>
<protein>
    <recommendedName>
        <fullName evidence="2">CxC2-like cysteine cluster KDZ transposase-associated domain-containing protein</fullName>
    </recommendedName>
</protein>
<evidence type="ECO:0000259" key="2">
    <source>
        <dbReference type="Pfam" id="PF18803"/>
    </source>
</evidence>
<dbReference type="InterPro" id="IPR040521">
    <property type="entry name" value="KDZ"/>
</dbReference>
<dbReference type="InterPro" id="IPR041457">
    <property type="entry name" value="CxC2_KDZ-assoc"/>
</dbReference>
<accession>A0AAD6TTF6</accession>
<comment type="caution">
    <text evidence="3">The sequence shown here is derived from an EMBL/GenBank/DDBJ whole genome shotgun (WGS) entry which is preliminary data.</text>
</comment>
<dbReference type="CDD" id="cd19757">
    <property type="entry name" value="Bbox1"/>
    <property type="match status" value="1"/>
</dbReference>
<dbReference type="Proteomes" id="UP001222325">
    <property type="component" value="Unassembled WGS sequence"/>
</dbReference>
<feature type="domain" description="CxC2-like cysteine cluster KDZ transposase-associated" evidence="2">
    <location>
        <begin position="48"/>
        <end position="157"/>
    </location>
</feature>
<dbReference type="Pfam" id="PF18803">
    <property type="entry name" value="CxC2"/>
    <property type="match status" value="1"/>
</dbReference>
<evidence type="ECO:0000313" key="4">
    <source>
        <dbReference type="Proteomes" id="UP001222325"/>
    </source>
</evidence>
<dbReference type="EMBL" id="JARJCN010000071">
    <property type="protein sequence ID" value="KAJ7077653.1"/>
    <property type="molecule type" value="Genomic_DNA"/>
</dbReference>
<evidence type="ECO:0000256" key="1">
    <source>
        <dbReference type="SAM" id="MobiDB-lite"/>
    </source>
</evidence>
<sequence>MGKADHRCRDCFSGGELLCSDCVVERHKQLPFHRIQEWNGKHFKKRSLKDLGLRIQLGHWHEKDRKCPRPEPSAGESFVVVHDHGIHEVGLDYCGCATSGSQTVQLLRGGLYPATTTNPRTAATMSVLRRFHLLSFESKCSAYEFYNSLARESDNTGLEVVKNRYPEFLRMTREWRNIRMLLRAGRPLYPDGVVNTQQGECALLCPACPHPGKNLPPDWMDWPEEKQFLFALFLAMDANFRLKRKDVSTEEKDPGLGHGWAFFCEVLAYMEHVKANWNQVQERSHCVAHDAVDKPDREARGTASSGIAAVDCARHNMKRPMAVGDLQLGERYLNMDYMFFKSIVGTELVRFFVSYDIACQWHINIWTRMMSYRNEAITLDGRGKFMTFLVPKWHLPAHIEECNLRFSFNLTRYVGYTDGEAPERGWAHANPLANSTKEMGPGARRDTLDDHFNDLNHKKIIGLGKKVLTGVAGKTMLERTEDAVPMMVSTAEALRDLEDPFAEETLTEWRAMAEAWEKDADQQNPFASAKKDEHLAQVRRELAEEASERERLGIEEIGAVREDMHVTELIAMGLQLEEQQRVLRFDVAATGLHPTENQRTTMVERNSKMRRKIVAWMDIQRLFFPLVEALRKSEDEARAHTAGTQPVPGVKVHEMALWLPSALKRRAGGGGDGDGCTTEVLSCEYRMRVGQANEALHDIRRHLLVRTHLYGLKDRYTRGVRANTRSKTRIDLLDERIRRAAAQYRDVWAALGVLGRKLGRTEWQVSLKELAHDDVRAIPRREQGDPSRQAGASKAKTKLKERMGLKEDMRRKGHRKRDTSAGMATTSKRTKKRKVVRPLSWIWLAQVQSRKEGDPEQEDEALRIEWAKTRARSMRWSEEVDLLEEEMRRIRQFLVWRSDWWLEKIGLRGLEDGPQAEGEAAYAYRQAALQADLCGHFTKLAEHRNSEDSDTPDDEEGGEEADDGEGGEGSSAEEGDPIEEHAGASLGPIGVDDV</sequence>
<name>A0AAD6TTF6_9AGAR</name>
<proteinExistence type="predicted"/>
<keyword evidence="4" id="KW-1185">Reference proteome</keyword>
<gene>
    <name evidence="3" type="ORF">B0H15DRAFT_924930</name>
</gene>
<dbReference type="AlphaFoldDB" id="A0AAD6TTF6"/>
<feature type="compositionally biased region" description="Basic and acidic residues" evidence="1">
    <location>
        <begin position="798"/>
        <end position="810"/>
    </location>
</feature>
<organism evidence="3 4">
    <name type="scientific">Mycena belliarum</name>
    <dbReference type="NCBI Taxonomy" id="1033014"/>
    <lineage>
        <taxon>Eukaryota</taxon>
        <taxon>Fungi</taxon>
        <taxon>Dikarya</taxon>
        <taxon>Basidiomycota</taxon>
        <taxon>Agaricomycotina</taxon>
        <taxon>Agaricomycetes</taxon>
        <taxon>Agaricomycetidae</taxon>
        <taxon>Agaricales</taxon>
        <taxon>Marasmiineae</taxon>
        <taxon>Mycenaceae</taxon>
        <taxon>Mycena</taxon>
    </lineage>
</organism>
<reference evidence="3" key="1">
    <citation type="submission" date="2023-03" db="EMBL/GenBank/DDBJ databases">
        <title>Massive genome expansion in bonnet fungi (Mycena s.s.) driven by repeated elements and novel gene families across ecological guilds.</title>
        <authorList>
            <consortium name="Lawrence Berkeley National Laboratory"/>
            <person name="Harder C.B."/>
            <person name="Miyauchi S."/>
            <person name="Viragh M."/>
            <person name="Kuo A."/>
            <person name="Thoen E."/>
            <person name="Andreopoulos B."/>
            <person name="Lu D."/>
            <person name="Skrede I."/>
            <person name="Drula E."/>
            <person name="Henrissat B."/>
            <person name="Morin E."/>
            <person name="Kohler A."/>
            <person name="Barry K."/>
            <person name="LaButti K."/>
            <person name="Morin E."/>
            <person name="Salamov A."/>
            <person name="Lipzen A."/>
            <person name="Mereny Z."/>
            <person name="Hegedus B."/>
            <person name="Baldrian P."/>
            <person name="Stursova M."/>
            <person name="Weitz H."/>
            <person name="Taylor A."/>
            <person name="Grigoriev I.V."/>
            <person name="Nagy L.G."/>
            <person name="Martin F."/>
            <person name="Kauserud H."/>
        </authorList>
    </citation>
    <scope>NUCLEOTIDE SEQUENCE</scope>
    <source>
        <strain evidence="3">CBHHK173m</strain>
    </source>
</reference>